<sequence>MKTTTTVLLHRSSISDMPPTLLFLRPALFLFFFFLSCATSDDLQTLLSIKKSLQNPNTKVFDSWNETTPICSFTGITCEPNTNSVKEFNLSSSNLTGPFPFGSICELKSLEKVALGNNSLSGPVSEELKNCVGLKFLELSYNNFSGSAPDISSLSHIMYLYMNNTGLTGPFPWKSLDNMTNLIVLSLGDNRFARAPFPNGITTLTKLNWLYLSNCSIEGKIPAGIGNLTELINLELSQNYLTGQIPVEITKLHKLWQLELYQNQLTGKLPVGLGNLTNLQLFDASTNFLHGDLSEVRLLNKLTSLQLFENEFTGELPMELGEFKALKDFSVYRNKLTGQIPLSLGSWSNFNFIDASENFFTGSIPPDMCKKGTMTELLLVQNNLTGEIPQTYANCNSLTRFRVSNNLLDGVVPRGIWGLPNVHMFDVTMNKLEGPVTSDIKNAKSLAQLLLADNKFIGELPSEISKASKLVVIDLRNNQFSGGIPVTIAQLKQLNNLYLQNNNFSGSIPESLGSCVSLSDINMAHNSLTGTIPTSLGSLPTLTFLNLSSNQLSGQIPWSLSSLKLSLIDLSSNQLSGPIPEPLSIEAYNGSFSGNNGLCSQNIKNFRRCSPVTRGSGELRVVLICVLALGIVSLLVCLACFFYLKKKSLRDQTRSWKEDSWNVKSFHVLSFSEDEILDGINQDNLIGKGGSGNVYKVVLENGIELAVKHIWNSDSGDRKKIGSSTPMLATKRWGKLSEFDAEVQTLSSIRHVNVVKLYCSITSEDSSLLVYEYLPNGSLWDQLHSSKKLALDWETRYDIALGSANGLEYLHHGCDRPVIHRDVKSSNILLDEFLKPRIADFGLAKIVQANSSKDSTHIVAGTHGYIAPEYGYTNKVNEKSDVYSFGVVLMELVTGKRPIEPEFGDNKDIVSWVSSKLKSKETVLSIIDSAILEPYKEDAVKVLRIALLCTDKLPALRPSMRTVVQMLEDAGPCKLVGIIISKDGNKLKESKVNDKF</sequence>
<comment type="caution">
    <text evidence="1">The sequence shown here is derived from an EMBL/GenBank/DDBJ whole genome shotgun (WGS) entry which is preliminary data.</text>
</comment>
<evidence type="ECO:0000313" key="1">
    <source>
        <dbReference type="EMBL" id="KAI5655103.1"/>
    </source>
</evidence>
<evidence type="ECO:0000313" key="2">
    <source>
        <dbReference type="Proteomes" id="UP001060085"/>
    </source>
</evidence>
<accession>A0ACC0A6Q4</accession>
<keyword evidence="2" id="KW-1185">Reference proteome</keyword>
<dbReference type="EMBL" id="CM044707">
    <property type="protein sequence ID" value="KAI5655103.1"/>
    <property type="molecule type" value="Genomic_DNA"/>
</dbReference>
<protein>
    <submittedName>
        <fullName evidence="1">Uncharacterized protein</fullName>
    </submittedName>
</protein>
<organism evidence="1 2">
    <name type="scientific">Catharanthus roseus</name>
    <name type="common">Madagascar periwinkle</name>
    <name type="synonym">Vinca rosea</name>
    <dbReference type="NCBI Taxonomy" id="4058"/>
    <lineage>
        <taxon>Eukaryota</taxon>
        <taxon>Viridiplantae</taxon>
        <taxon>Streptophyta</taxon>
        <taxon>Embryophyta</taxon>
        <taxon>Tracheophyta</taxon>
        <taxon>Spermatophyta</taxon>
        <taxon>Magnoliopsida</taxon>
        <taxon>eudicotyledons</taxon>
        <taxon>Gunneridae</taxon>
        <taxon>Pentapetalae</taxon>
        <taxon>asterids</taxon>
        <taxon>lamiids</taxon>
        <taxon>Gentianales</taxon>
        <taxon>Apocynaceae</taxon>
        <taxon>Rauvolfioideae</taxon>
        <taxon>Vinceae</taxon>
        <taxon>Catharanthinae</taxon>
        <taxon>Catharanthus</taxon>
    </lineage>
</organism>
<proteinExistence type="predicted"/>
<gene>
    <name evidence="1" type="ORF">M9H77_32290</name>
</gene>
<reference evidence="2" key="1">
    <citation type="journal article" date="2023" name="Nat. Plants">
        <title>Single-cell RNA sequencing provides a high-resolution roadmap for understanding the multicellular compartmentation of specialized metabolism.</title>
        <authorList>
            <person name="Sun S."/>
            <person name="Shen X."/>
            <person name="Li Y."/>
            <person name="Li Y."/>
            <person name="Wang S."/>
            <person name="Li R."/>
            <person name="Zhang H."/>
            <person name="Shen G."/>
            <person name="Guo B."/>
            <person name="Wei J."/>
            <person name="Xu J."/>
            <person name="St-Pierre B."/>
            <person name="Chen S."/>
            <person name="Sun C."/>
        </authorList>
    </citation>
    <scope>NUCLEOTIDE SEQUENCE [LARGE SCALE GENOMIC DNA]</scope>
</reference>
<dbReference type="Proteomes" id="UP001060085">
    <property type="component" value="Linkage Group LG07"/>
</dbReference>
<name>A0ACC0A6Q4_CATRO</name>